<name>A0A2W5YEB8_9MICO</name>
<organism evidence="2 3">
    <name type="scientific">Xylanimonas oleitrophica</name>
    <dbReference type="NCBI Taxonomy" id="2607479"/>
    <lineage>
        <taxon>Bacteria</taxon>
        <taxon>Bacillati</taxon>
        <taxon>Actinomycetota</taxon>
        <taxon>Actinomycetes</taxon>
        <taxon>Micrococcales</taxon>
        <taxon>Promicromonosporaceae</taxon>
        <taxon>Xylanimonas</taxon>
    </lineage>
</organism>
<keyword evidence="2" id="KW-0808">Transferase</keyword>
<dbReference type="Pfam" id="PF00583">
    <property type="entry name" value="Acetyltransf_1"/>
    <property type="match status" value="1"/>
</dbReference>
<dbReference type="RefSeq" id="WP_111251162.1">
    <property type="nucleotide sequence ID" value="NZ_QKWH01000007.1"/>
</dbReference>
<proteinExistence type="predicted"/>
<reference evidence="2 3" key="1">
    <citation type="submission" date="2018-06" db="EMBL/GenBank/DDBJ databases">
        <title>Whole genome sequencing of a novel hydrocarbon degrading bacterial strain, PW21 isolated from oil contaminated produced water sample.</title>
        <authorList>
            <person name="Nagkirti P."/>
            <person name="Shaikh A."/>
            <person name="Gowdaman V."/>
            <person name="Engineer A.E."/>
            <person name="Dagar S."/>
            <person name="Dhakephalkar P.K."/>
        </authorList>
    </citation>
    <scope>NUCLEOTIDE SEQUENCE [LARGE SCALE GENOMIC DNA]</scope>
    <source>
        <strain evidence="2 3">PW21</strain>
    </source>
</reference>
<gene>
    <name evidence="2" type="ORF">DNL40_10215</name>
</gene>
<feature type="domain" description="N-acetyltransferase" evidence="1">
    <location>
        <begin position="162"/>
        <end position="299"/>
    </location>
</feature>
<keyword evidence="3" id="KW-1185">Reference proteome</keyword>
<dbReference type="EMBL" id="QKWH01000007">
    <property type="protein sequence ID" value="PZR52741.1"/>
    <property type="molecule type" value="Genomic_DNA"/>
</dbReference>
<dbReference type="SUPFAM" id="SSF55729">
    <property type="entry name" value="Acyl-CoA N-acyltransferases (Nat)"/>
    <property type="match status" value="1"/>
</dbReference>
<evidence type="ECO:0000313" key="2">
    <source>
        <dbReference type="EMBL" id="PZR52741.1"/>
    </source>
</evidence>
<evidence type="ECO:0000259" key="1">
    <source>
        <dbReference type="PROSITE" id="PS51186"/>
    </source>
</evidence>
<dbReference type="AlphaFoldDB" id="A0A2W5YEB8"/>
<evidence type="ECO:0000313" key="3">
    <source>
        <dbReference type="Proteomes" id="UP000248783"/>
    </source>
</evidence>
<dbReference type="InterPro" id="IPR016181">
    <property type="entry name" value="Acyl_CoA_acyltransferase"/>
</dbReference>
<dbReference type="InterPro" id="IPR000182">
    <property type="entry name" value="GNAT_dom"/>
</dbReference>
<sequence>MTTTLDAGHGPAGERGSARLLVAGVALPERWATHPVVAAEASHDGWDATDVWFDDAGPHEGGALLARLRWRERSDGYRPYSVETDPAGVSLFAVGSAEGAARLVLRARAELEAAGRTLGEVVRSTAPRGTRAVLARLAAQEGVVVPSPFDVPAGGEWDWMSIDHHPAPQPGEDRVEELVGETGRAEAAAVLAAANPHGELALDEPRSRWWGWRDGDGVLRGVVGASRRVPGRAWVLGSIGTDPALRGRGVAAATTAVAVRAGLAEAPVVTLGMYASNEAARRTYRRVGFTLGQEFESTR</sequence>
<protein>
    <submittedName>
        <fullName evidence="2">N-acetyltransferase</fullName>
    </submittedName>
</protein>
<dbReference type="PROSITE" id="PS51186">
    <property type="entry name" value="GNAT"/>
    <property type="match status" value="1"/>
</dbReference>
<dbReference type="Gene3D" id="3.40.630.30">
    <property type="match status" value="1"/>
</dbReference>
<dbReference type="GO" id="GO:0016747">
    <property type="term" value="F:acyltransferase activity, transferring groups other than amino-acyl groups"/>
    <property type="evidence" value="ECO:0007669"/>
    <property type="project" value="InterPro"/>
</dbReference>
<dbReference type="Proteomes" id="UP000248783">
    <property type="component" value="Unassembled WGS sequence"/>
</dbReference>
<accession>A0A2W5YEB8</accession>
<comment type="caution">
    <text evidence="2">The sequence shown here is derived from an EMBL/GenBank/DDBJ whole genome shotgun (WGS) entry which is preliminary data.</text>
</comment>